<organism evidence="11 12">
    <name type="scientific">Candidatus Limousia pullorum</name>
    <dbReference type="NCBI Taxonomy" id="2840860"/>
    <lineage>
        <taxon>Bacteria</taxon>
        <taxon>Bacillati</taxon>
        <taxon>Bacillota</taxon>
        <taxon>Clostridia</taxon>
        <taxon>Eubacteriales</taxon>
        <taxon>Oscillospiraceae</taxon>
        <taxon>Oscillospiraceae incertae sedis</taxon>
        <taxon>Candidatus Limousia</taxon>
    </lineage>
</organism>
<feature type="transmembrane region" description="Helical" evidence="10">
    <location>
        <begin position="277"/>
        <end position="297"/>
    </location>
</feature>
<evidence type="ECO:0000256" key="9">
    <source>
        <dbReference type="ARBA" id="ARBA00023136"/>
    </source>
</evidence>
<accession>A0A9D1LYK3</accession>
<evidence type="ECO:0000256" key="7">
    <source>
        <dbReference type="ARBA" id="ARBA00022989"/>
    </source>
</evidence>
<keyword evidence="6" id="KW-0630">Potassium</keyword>
<dbReference type="GO" id="GO:0015379">
    <property type="term" value="F:potassium:chloride symporter activity"/>
    <property type="evidence" value="ECO:0007669"/>
    <property type="project" value="InterPro"/>
</dbReference>
<keyword evidence="9 10" id="KW-0472">Membrane</keyword>
<feature type="transmembrane region" description="Helical" evidence="10">
    <location>
        <begin position="342"/>
        <end position="360"/>
    </location>
</feature>
<evidence type="ECO:0000256" key="2">
    <source>
        <dbReference type="ARBA" id="ARBA00022448"/>
    </source>
</evidence>
<name>A0A9D1LYK3_9FIRM</name>
<feature type="transmembrane region" description="Helical" evidence="10">
    <location>
        <begin position="118"/>
        <end position="138"/>
    </location>
</feature>
<protein>
    <submittedName>
        <fullName evidence="11">Trk family potassium uptake protein</fullName>
    </submittedName>
</protein>
<evidence type="ECO:0000256" key="8">
    <source>
        <dbReference type="ARBA" id="ARBA00023065"/>
    </source>
</evidence>
<evidence type="ECO:0000256" key="3">
    <source>
        <dbReference type="ARBA" id="ARBA00022475"/>
    </source>
</evidence>
<comment type="subcellular location">
    <subcellularLocation>
        <location evidence="1">Cell membrane</location>
        <topology evidence="1">Multi-pass membrane protein</topology>
    </subcellularLocation>
</comment>
<dbReference type="InterPro" id="IPR003445">
    <property type="entry name" value="Cat_transpt"/>
</dbReference>
<keyword evidence="3" id="KW-1003">Cell membrane</keyword>
<comment type="caution">
    <text evidence="11">The sequence shown here is derived from an EMBL/GenBank/DDBJ whole genome shotgun (WGS) entry which is preliminary data.</text>
</comment>
<evidence type="ECO:0000313" key="11">
    <source>
        <dbReference type="EMBL" id="HIU50261.1"/>
    </source>
</evidence>
<dbReference type="InterPro" id="IPR004772">
    <property type="entry name" value="TrkH"/>
</dbReference>
<feature type="transmembrane region" description="Helical" evidence="10">
    <location>
        <begin position="398"/>
        <end position="420"/>
    </location>
</feature>
<dbReference type="PANTHER" id="PTHR32024:SF1">
    <property type="entry name" value="KTR SYSTEM POTASSIUM UPTAKE PROTEIN B"/>
    <property type="match status" value="1"/>
</dbReference>
<evidence type="ECO:0000256" key="1">
    <source>
        <dbReference type="ARBA" id="ARBA00004651"/>
    </source>
</evidence>
<keyword evidence="8" id="KW-0406">Ion transport</keyword>
<feature type="transmembrane region" description="Helical" evidence="10">
    <location>
        <begin position="184"/>
        <end position="202"/>
    </location>
</feature>
<keyword evidence="4" id="KW-0633">Potassium transport</keyword>
<dbReference type="NCBIfam" id="TIGR00933">
    <property type="entry name" value="2a38"/>
    <property type="match status" value="1"/>
</dbReference>
<keyword evidence="7 10" id="KW-1133">Transmembrane helix</keyword>
<evidence type="ECO:0000256" key="5">
    <source>
        <dbReference type="ARBA" id="ARBA00022692"/>
    </source>
</evidence>
<dbReference type="EMBL" id="DVNG01000064">
    <property type="protein sequence ID" value="HIU50261.1"/>
    <property type="molecule type" value="Genomic_DNA"/>
</dbReference>
<reference evidence="11" key="2">
    <citation type="journal article" date="2021" name="PeerJ">
        <title>Extensive microbial diversity within the chicken gut microbiome revealed by metagenomics and culture.</title>
        <authorList>
            <person name="Gilroy R."/>
            <person name="Ravi A."/>
            <person name="Getino M."/>
            <person name="Pursley I."/>
            <person name="Horton D.L."/>
            <person name="Alikhan N.F."/>
            <person name="Baker D."/>
            <person name="Gharbi K."/>
            <person name="Hall N."/>
            <person name="Watson M."/>
            <person name="Adriaenssens E.M."/>
            <person name="Foster-Nyarko E."/>
            <person name="Jarju S."/>
            <person name="Secka A."/>
            <person name="Antonio M."/>
            <person name="Oren A."/>
            <person name="Chaudhuri R.R."/>
            <person name="La Ragione R."/>
            <person name="Hildebrand F."/>
            <person name="Pallen M.J."/>
        </authorList>
    </citation>
    <scope>NUCLEOTIDE SEQUENCE</scope>
    <source>
        <strain evidence="11">ChiGjej1B1-1684</strain>
    </source>
</reference>
<dbReference type="PANTHER" id="PTHR32024">
    <property type="entry name" value="TRK SYSTEM POTASSIUM UPTAKE PROTEIN TRKG-RELATED"/>
    <property type="match status" value="1"/>
</dbReference>
<evidence type="ECO:0000256" key="4">
    <source>
        <dbReference type="ARBA" id="ARBA00022538"/>
    </source>
</evidence>
<feature type="transmembrane region" description="Helical" evidence="10">
    <location>
        <begin position="144"/>
        <end position="164"/>
    </location>
</feature>
<evidence type="ECO:0000256" key="6">
    <source>
        <dbReference type="ARBA" id="ARBA00022958"/>
    </source>
</evidence>
<feature type="transmembrane region" description="Helical" evidence="10">
    <location>
        <begin position="366"/>
        <end position="386"/>
    </location>
</feature>
<feature type="transmembrane region" description="Helical" evidence="10">
    <location>
        <begin position="60"/>
        <end position="87"/>
    </location>
</feature>
<keyword evidence="5 10" id="KW-0812">Transmembrane</keyword>
<keyword evidence="2" id="KW-0813">Transport</keyword>
<dbReference type="GO" id="GO:0005886">
    <property type="term" value="C:plasma membrane"/>
    <property type="evidence" value="ECO:0007669"/>
    <property type="project" value="UniProtKB-SubCell"/>
</dbReference>
<reference evidence="11" key="1">
    <citation type="submission" date="2020-10" db="EMBL/GenBank/DDBJ databases">
        <authorList>
            <person name="Gilroy R."/>
        </authorList>
    </citation>
    <scope>NUCLEOTIDE SEQUENCE</scope>
    <source>
        <strain evidence="11">ChiGjej1B1-1684</strain>
    </source>
</reference>
<evidence type="ECO:0000256" key="10">
    <source>
        <dbReference type="SAM" id="Phobius"/>
    </source>
</evidence>
<feature type="transmembrane region" description="Helical" evidence="10">
    <location>
        <begin position="303"/>
        <end position="321"/>
    </location>
</feature>
<gene>
    <name evidence="11" type="ORF">IAD22_04540</name>
</gene>
<feature type="transmembrane region" description="Helical" evidence="10">
    <location>
        <begin position="222"/>
        <end position="241"/>
    </location>
</feature>
<proteinExistence type="predicted"/>
<dbReference type="Proteomes" id="UP000824118">
    <property type="component" value="Unassembled WGS sequence"/>
</dbReference>
<evidence type="ECO:0000313" key="12">
    <source>
        <dbReference type="Proteomes" id="UP000824118"/>
    </source>
</evidence>
<dbReference type="AlphaFoldDB" id="A0A9D1LYK3"/>
<sequence>MKKILLGYCVIILLGTLLLMLPISSKERIFTSPVDSLFTATSATCVTGLVRFDTYQYWSFFGQIVILALIQIGGIGFMTLAISLITLTKRKIGLSQRVLMQESVAMPQLGGIVKITKFIFMGSMLIEAIGAFLLSFYFIPQLGIGMGIFYSIFHSISAFCNAGFDLMGYRQAFSSLTSVQADWYFNLIIMLLIIVGGLGFFVWNDIVTNKGRFKYLRLHSKIVLTFTAFLIISGALIIFLCEIKGTEFQGKSISEKILNSLFQSVTARTAGFNTVNLANLTHASQFLIICLMIVGGSPGSTAGGIKTTTFVVFLLSIISTFKRKKSIECFRRRIDDDVAKRAFTVVAMYLVLSVAATMAVSAIEGVTLNAAMFECVSAIATVGLTLGITPGLSVVSEIILVLLMIFGRVGSLTILFAFSAEHLSPLSRLPQEKIQIG</sequence>
<dbReference type="Pfam" id="PF02386">
    <property type="entry name" value="TrkH"/>
    <property type="match status" value="1"/>
</dbReference>